<evidence type="ECO:0000313" key="2">
    <source>
        <dbReference type="EMBL" id="KAJ7023747.1"/>
    </source>
</evidence>
<reference evidence="2" key="1">
    <citation type="submission" date="2023-03" db="EMBL/GenBank/DDBJ databases">
        <title>Massive genome expansion in bonnet fungi (Mycena s.s.) driven by repeated elements and novel gene families across ecological guilds.</title>
        <authorList>
            <consortium name="Lawrence Berkeley National Laboratory"/>
            <person name="Harder C.B."/>
            <person name="Miyauchi S."/>
            <person name="Viragh M."/>
            <person name="Kuo A."/>
            <person name="Thoen E."/>
            <person name="Andreopoulos B."/>
            <person name="Lu D."/>
            <person name="Skrede I."/>
            <person name="Drula E."/>
            <person name="Henrissat B."/>
            <person name="Morin E."/>
            <person name="Kohler A."/>
            <person name="Barry K."/>
            <person name="LaButti K."/>
            <person name="Morin E."/>
            <person name="Salamov A."/>
            <person name="Lipzen A."/>
            <person name="Mereny Z."/>
            <person name="Hegedus B."/>
            <person name="Baldrian P."/>
            <person name="Stursova M."/>
            <person name="Weitz H."/>
            <person name="Taylor A."/>
            <person name="Grigoriev I.V."/>
            <person name="Nagy L.G."/>
            <person name="Martin F."/>
            <person name="Kauserud H."/>
        </authorList>
    </citation>
    <scope>NUCLEOTIDE SEQUENCE</scope>
    <source>
        <strain evidence="2">CBHHK200</strain>
    </source>
</reference>
<feature type="region of interest" description="Disordered" evidence="1">
    <location>
        <begin position="352"/>
        <end position="380"/>
    </location>
</feature>
<sequence>MSDIPPEPPYNHLKHLSECPTCFGDAARQNQYMTHVFMSQGRNNPETEGCWGQKCLNNPGGCTKFQWAEGIPRGPRKPADCIIACPGKDCLHRVKARQGNNSCHIALCQTCCVLAHAETPSIGPCPCATHRESLKKALPPPAASASLPATPGSSRSPAVRSYAIPLSETYKRQLLENDKNLERVLSAAENRSFSRQTAKTIVIQWWSVNGAEPDTMDVQAPHYPHFHPAHSPDLVSLYAADTTLFEFFHSALDIWKLCSINTPAQIVDRDIVLLFRSRGVRAGIGMPQGSILTGRLGQNNQLIVGSQPPATFATFSPQDMRSEGTVSPFDSPSPFRPPVVNLGGLISFDSSNSTSASASSTSSTFASTSMEGSSSGPSEATLRSIVDKAARGPSKGGWPFISLRDMAAGFMLLDALGVKARNRPEKFQEIFGCEYKNPTYAENRRVWDRACRMDLDPQKIIGEIKPDTWSKFRAIHKGKD</sequence>
<evidence type="ECO:0000313" key="3">
    <source>
        <dbReference type="Proteomes" id="UP001218188"/>
    </source>
</evidence>
<organism evidence="2 3">
    <name type="scientific">Mycena alexandri</name>
    <dbReference type="NCBI Taxonomy" id="1745969"/>
    <lineage>
        <taxon>Eukaryota</taxon>
        <taxon>Fungi</taxon>
        <taxon>Dikarya</taxon>
        <taxon>Basidiomycota</taxon>
        <taxon>Agaricomycotina</taxon>
        <taxon>Agaricomycetes</taxon>
        <taxon>Agaricomycetidae</taxon>
        <taxon>Agaricales</taxon>
        <taxon>Marasmiineae</taxon>
        <taxon>Mycenaceae</taxon>
        <taxon>Mycena</taxon>
    </lineage>
</organism>
<proteinExistence type="predicted"/>
<dbReference type="AlphaFoldDB" id="A0AAD6SAN2"/>
<comment type="caution">
    <text evidence="2">The sequence shown here is derived from an EMBL/GenBank/DDBJ whole genome shotgun (WGS) entry which is preliminary data.</text>
</comment>
<gene>
    <name evidence="2" type="ORF">C8F04DRAFT_1193161</name>
</gene>
<dbReference type="Proteomes" id="UP001218188">
    <property type="component" value="Unassembled WGS sequence"/>
</dbReference>
<evidence type="ECO:0000256" key="1">
    <source>
        <dbReference type="SAM" id="MobiDB-lite"/>
    </source>
</evidence>
<protein>
    <submittedName>
        <fullName evidence="2">Uncharacterized protein</fullName>
    </submittedName>
</protein>
<feature type="region of interest" description="Disordered" evidence="1">
    <location>
        <begin position="138"/>
        <end position="158"/>
    </location>
</feature>
<keyword evidence="3" id="KW-1185">Reference proteome</keyword>
<accession>A0AAD6SAN2</accession>
<dbReference type="EMBL" id="JARJCM010000183">
    <property type="protein sequence ID" value="KAJ7023747.1"/>
    <property type="molecule type" value="Genomic_DNA"/>
</dbReference>
<feature type="compositionally biased region" description="Low complexity" evidence="1">
    <location>
        <begin position="143"/>
        <end position="154"/>
    </location>
</feature>
<name>A0AAD6SAN2_9AGAR</name>